<accession>A0A4U2XZ97</accession>
<sequence length="218" mass="25344">MAKRRRRGEQRIPNTQHTFTAGRTGSGKSVCLQAFTAGYDRAACLDVKLEFTWGDFVHPDDVRIITRLDELPTVEEPKIIYRPQLSEMTLEHYSEFYFWCYYEENIVCLSDELMGICPNPHVIPEGLKAILTRGRSKRVPHWGATQRPSGIPQLCMSEASHFFIYDLNLLDDRKKLVHITGCPELIEKPNMGEDSEFHYWYYNVQDEEPTKCKLILPE</sequence>
<gene>
    <name evidence="2" type="ORF">E8L90_29710</name>
</gene>
<dbReference type="OrthoDB" id="9989452at2"/>
<keyword evidence="3" id="KW-1185">Reference proteome</keyword>
<dbReference type="SUPFAM" id="SSF52540">
    <property type="entry name" value="P-loop containing nucleoside triphosphate hydrolases"/>
    <property type="match status" value="1"/>
</dbReference>
<evidence type="ECO:0008006" key="4">
    <source>
        <dbReference type="Google" id="ProtNLM"/>
    </source>
</evidence>
<dbReference type="RefSeq" id="WP_137033718.1">
    <property type="nucleotide sequence ID" value="NZ_SZNK01000002.1"/>
</dbReference>
<dbReference type="Gene3D" id="3.40.50.300">
    <property type="entry name" value="P-loop containing nucleotide triphosphate hydrolases"/>
    <property type="match status" value="1"/>
</dbReference>
<protein>
    <recommendedName>
        <fullName evidence="4">ATP-binding protein</fullName>
    </recommendedName>
</protein>
<proteinExistence type="predicted"/>
<feature type="compositionally biased region" description="Polar residues" evidence="1">
    <location>
        <begin position="12"/>
        <end position="21"/>
    </location>
</feature>
<name>A0A4U2XZ97_9BACL</name>
<evidence type="ECO:0000256" key="1">
    <source>
        <dbReference type="SAM" id="MobiDB-lite"/>
    </source>
</evidence>
<evidence type="ECO:0000313" key="2">
    <source>
        <dbReference type="EMBL" id="TKI52934.1"/>
    </source>
</evidence>
<dbReference type="Proteomes" id="UP000307841">
    <property type="component" value="Unassembled WGS sequence"/>
</dbReference>
<reference evidence="2 3" key="1">
    <citation type="submission" date="2019-04" db="EMBL/GenBank/DDBJ databases">
        <title>Whole genome sequencing of Brevibacillus sp. TGS2-1.</title>
        <authorList>
            <person name="Choi A."/>
        </authorList>
    </citation>
    <scope>NUCLEOTIDE SEQUENCE [LARGE SCALE GENOMIC DNA]</scope>
    <source>
        <strain evidence="2 3">TGS2-1</strain>
    </source>
</reference>
<dbReference type="InterPro" id="IPR027417">
    <property type="entry name" value="P-loop_NTPase"/>
</dbReference>
<dbReference type="AlphaFoldDB" id="A0A4U2XZ97"/>
<dbReference type="EMBL" id="SZNK01000002">
    <property type="protein sequence ID" value="TKI52934.1"/>
    <property type="molecule type" value="Genomic_DNA"/>
</dbReference>
<feature type="region of interest" description="Disordered" evidence="1">
    <location>
        <begin position="1"/>
        <end position="21"/>
    </location>
</feature>
<organism evidence="2 3">
    <name type="scientific">Brevibacillus antibioticus</name>
    <dbReference type="NCBI Taxonomy" id="2570228"/>
    <lineage>
        <taxon>Bacteria</taxon>
        <taxon>Bacillati</taxon>
        <taxon>Bacillota</taxon>
        <taxon>Bacilli</taxon>
        <taxon>Bacillales</taxon>
        <taxon>Paenibacillaceae</taxon>
        <taxon>Brevibacillus</taxon>
    </lineage>
</organism>
<comment type="caution">
    <text evidence="2">The sequence shown here is derived from an EMBL/GenBank/DDBJ whole genome shotgun (WGS) entry which is preliminary data.</text>
</comment>
<evidence type="ECO:0000313" key="3">
    <source>
        <dbReference type="Proteomes" id="UP000307841"/>
    </source>
</evidence>